<dbReference type="GO" id="GO:0140098">
    <property type="term" value="F:catalytic activity, acting on RNA"/>
    <property type="evidence" value="ECO:0007669"/>
    <property type="project" value="UniProtKB-ARBA"/>
</dbReference>
<evidence type="ECO:0000313" key="5">
    <source>
        <dbReference type="Proteomes" id="UP000019402"/>
    </source>
</evidence>
<dbReference type="eggNOG" id="COG0564">
    <property type="taxonomic scope" value="Bacteria"/>
</dbReference>
<proteinExistence type="inferred from homology"/>
<accession>W7Y0B5</accession>
<dbReference type="Proteomes" id="UP000019402">
    <property type="component" value="Unassembled WGS sequence"/>
</dbReference>
<dbReference type="PROSITE" id="PS01129">
    <property type="entry name" value="PSI_RLU"/>
    <property type="match status" value="1"/>
</dbReference>
<dbReference type="InterPro" id="IPR006145">
    <property type="entry name" value="PsdUridine_synth_RsuA/RluA"/>
</dbReference>
<dbReference type="Pfam" id="PF00849">
    <property type="entry name" value="PseudoU_synth_2"/>
    <property type="match status" value="1"/>
</dbReference>
<evidence type="ECO:0000259" key="3">
    <source>
        <dbReference type="Pfam" id="PF00849"/>
    </source>
</evidence>
<name>W7Y0B5_9BACT</name>
<dbReference type="PANTHER" id="PTHR21600">
    <property type="entry name" value="MITOCHONDRIAL RNA PSEUDOURIDINE SYNTHASE"/>
    <property type="match status" value="1"/>
</dbReference>
<sequence>MEILFEDNHIIAVNKSNSEIVQGDKTGDEALSDKVKAYIKEKYNKPGDVYLGVVHRIDRPVSGVVLFARTSKAATRLSKMFLDKEIKKTYWALVKNLPEQDSGKLVHYLIKNQEKNRSSAYDTPRKKSKEAILNYTLISSSANYHMLEINLETGRHHQIRCQLAKIGCPIRGDLKYGAPRSNKGGGISLHAKRIEFEHPVKKEWVVINAPVPKEDPLWREFENVM</sequence>
<dbReference type="RefSeq" id="WP_027470291.1">
    <property type="nucleotide sequence ID" value="NZ_BAMD01000043.1"/>
</dbReference>
<dbReference type="InterPro" id="IPR050188">
    <property type="entry name" value="RluA_PseudoU_synthase"/>
</dbReference>
<organism evidence="4 5">
    <name type="scientific">Saccharicrinis fermentans DSM 9555 = JCM 21142</name>
    <dbReference type="NCBI Taxonomy" id="869213"/>
    <lineage>
        <taxon>Bacteria</taxon>
        <taxon>Pseudomonadati</taxon>
        <taxon>Bacteroidota</taxon>
        <taxon>Bacteroidia</taxon>
        <taxon>Marinilabiliales</taxon>
        <taxon>Marinilabiliaceae</taxon>
        <taxon>Saccharicrinis</taxon>
    </lineage>
</organism>
<keyword evidence="2" id="KW-0413">Isomerase</keyword>
<dbReference type="AlphaFoldDB" id="W7Y0B5"/>
<dbReference type="GO" id="GO:0001522">
    <property type="term" value="P:pseudouridine synthesis"/>
    <property type="evidence" value="ECO:0007669"/>
    <property type="project" value="InterPro"/>
</dbReference>
<comment type="similarity">
    <text evidence="1">Belongs to the pseudouridine synthase RluA family.</text>
</comment>
<dbReference type="SUPFAM" id="SSF55120">
    <property type="entry name" value="Pseudouridine synthase"/>
    <property type="match status" value="1"/>
</dbReference>
<dbReference type="InterPro" id="IPR006224">
    <property type="entry name" value="PsdUridine_synth_RluA-like_CS"/>
</dbReference>
<protein>
    <submittedName>
        <fullName evidence="4">Ribosomal large subunit pseudouridine synthase D</fullName>
    </submittedName>
</protein>
<evidence type="ECO:0000256" key="1">
    <source>
        <dbReference type="ARBA" id="ARBA00010876"/>
    </source>
</evidence>
<keyword evidence="5" id="KW-1185">Reference proteome</keyword>
<dbReference type="GO" id="GO:0009982">
    <property type="term" value="F:pseudouridine synthase activity"/>
    <property type="evidence" value="ECO:0007669"/>
    <property type="project" value="InterPro"/>
</dbReference>
<dbReference type="STRING" id="869213.GCA_000517085_00211"/>
<dbReference type="Gene3D" id="3.30.2350.10">
    <property type="entry name" value="Pseudouridine synthase"/>
    <property type="match status" value="1"/>
</dbReference>
<evidence type="ECO:0000256" key="2">
    <source>
        <dbReference type="ARBA" id="ARBA00023235"/>
    </source>
</evidence>
<feature type="domain" description="Pseudouridine synthase RsuA/RluA-like" evidence="3">
    <location>
        <begin position="9"/>
        <end position="164"/>
    </location>
</feature>
<dbReference type="OrthoDB" id="9807829at2"/>
<dbReference type="EMBL" id="BAMD01000043">
    <property type="protein sequence ID" value="GAF04355.1"/>
    <property type="molecule type" value="Genomic_DNA"/>
</dbReference>
<evidence type="ECO:0000313" key="4">
    <source>
        <dbReference type="EMBL" id="GAF04355.1"/>
    </source>
</evidence>
<dbReference type="CDD" id="cd02869">
    <property type="entry name" value="PseudoU_synth_RluA_like"/>
    <property type="match status" value="1"/>
</dbReference>
<dbReference type="GO" id="GO:0006396">
    <property type="term" value="P:RNA processing"/>
    <property type="evidence" value="ECO:0007669"/>
    <property type="project" value="UniProtKB-ARBA"/>
</dbReference>
<gene>
    <name evidence="4" type="ORF">JCM21142_73058</name>
</gene>
<dbReference type="PANTHER" id="PTHR21600:SF83">
    <property type="entry name" value="PSEUDOURIDYLATE SYNTHASE RPUSD4, MITOCHONDRIAL"/>
    <property type="match status" value="1"/>
</dbReference>
<dbReference type="InterPro" id="IPR020103">
    <property type="entry name" value="PsdUridine_synth_cat_dom_sf"/>
</dbReference>
<comment type="caution">
    <text evidence="4">The sequence shown here is derived from an EMBL/GenBank/DDBJ whole genome shotgun (WGS) entry which is preliminary data.</text>
</comment>
<reference evidence="4 5" key="1">
    <citation type="journal article" date="2014" name="Genome Announc.">
        <title>Draft Genome Sequence of Cytophaga fermentans JCM 21142T, a Facultative Anaerobe Isolated from Marine Mud.</title>
        <authorList>
            <person name="Starns D."/>
            <person name="Oshima K."/>
            <person name="Suda W."/>
            <person name="Iino T."/>
            <person name="Yuki M."/>
            <person name="Inoue J."/>
            <person name="Kitamura K."/>
            <person name="Iida T."/>
            <person name="Darby A."/>
            <person name="Hattori M."/>
            <person name="Ohkuma M."/>
        </authorList>
    </citation>
    <scope>NUCLEOTIDE SEQUENCE [LARGE SCALE GENOMIC DNA]</scope>
    <source>
        <strain evidence="4 5">JCM 21142</strain>
    </source>
</reference>
<dbReference type="GO" id="GO:0003723">
    <property type="term" value="F:RNA binding"/>
    <property type="evidence" value="ECO:0007669"/>
    <property type="project" value="InterPro"/>
</dbReference>